<feature type="compositionally biased region" description="Low complexity" evidence="1">
    <location>
        <begin position="55"/>
        <end position="65"/>
    </location>
</feature>
<evidence type="ECO:0000256" key="1">
    <source>
        <dbReference type="SAM" id="MobiDB-lite"/>
    </source>
</evidence>
<feature type="region of interest" description="Disordered" evidence="1">
    <location>
        <begin position="1"/>
        <end position="69"/>
    </location>
</feature>
<dbReference type="Pfam" id="PF23156">
    <property type="entry name" value="DUF7054"/>
    <property type="match status" value="1"/>
</dbReference>
<accession>A0A7I8KH89</accession>
<feature type="domain" description="DUF7054" evidence="2">
    <location>
        <begin position="79"/>
        <end position="161"/>
    </location>
</feature>
<name>A0A7I8KH89_SPIIN</name>
<keyword evidence="4" id="KW-1185">Reference proteome</keyword>
<sequence>MPTKDSGRTRGGGGGARKLAPEKSASFHGRVPTEHRTLRRPKTQPDLIGGSRVSAAGTPPWDAAAAPPPDVPPAKRIPAKVLLNVTVQRSLGAVQVVASTDWTVGELVAGLLQQYAKEGRRPLLPSSEPSDFALHYSQFSLEGLDPREKLITLGSRNFFLCPKPRADPSPLPATPPAAAAETPSASSSPAVAAEKTCSTEAAAEKTSKGVVSPWLRLMDFLL</sequence>
<feature type="compositionally biased region" description="Low complexity" evidence="1">
    <location>
        <begin position="176"/>
        <end position="193"/>
    </location>
</feature>
<reference evidence="3" key="1">
    <citation type="submission" date="2020-02" db="EMBL/GenBank/DDBJ databases">
        <authorList>
            <person name="Scholz U."/>
            <person name="Mascher M."/>
            <person name="Fiebig A."/>
        </authorList>
    </citation>
    <scope>NUCLEOTIDE SEQUENCE</scope>
</reference>
<dbReference type="AlphaFoldDB" id="A0A7I8KH89"/>
<evidence type="ECO:0000313" key="3">
    <source>
        <dbReference type="EMBL" id="CAA7397103.1"/>
    </source>
</evidence>
<dbReference type="OrthoDB" id="651546at2759"/>
<gene>
    <name evidence="3" type="ORF">SI8410_05007766</name>
</gene>
<feature type="region of interest" description="Disordered" evidence="1">
    <location>
        <begin position="166"/>
        <end position="199"/>
    </location>
</feature>
<evidence type="ECO:0000259" key="2">
    <source>
        <dbReference type="Pfam" id="PF23156"/>
    </source>
</evidence>
<proteinExistence type="predicted"/>
<dbReference type="EMBL" id="LR746268">
    <property type="protein sequence ID" value="CAA7397103.1"/>
    <property type="molecule type" value="Genomic_DNA"/>
</dbReference>
<protein>
    <recommendedName>
        <fullName evidence="2">DUF7054 domain-containing protein</fullName>
    </recommendedName>
</protein>
<dbReference type="Proteomes" id="UP000663760">
    <property type="component" value="Chromosome 5"/>
</dbReference>
<dbReference type="PANTHER" id="PTHR33270">
    <property type="entry name" value="BNAC05G50380D PROTEIN"/>
    <property type="match status" value="1"/>
</dbReference>
<dbReference type="PANTHER" id="PTHR33270:SF24">
    <property type="entry name" value="EXPRESSED PROTEIN"/>
    <property type="match status" value="1"/>
</dbReference>
<dbReference type="InterPro" id="IPR040358">
    <property type="entry name" value="At4g22758-like"/>
</dbReference>
<dbReference type="InterPro" id="IPR055482">
    <property type="entry name" value="DUF7054"/>
</dbReference>
<evidence type="ECO:0000313" key="4">
    <source>
        <dbReference type="Proteomes" id="UP000663760"/>
    </source>
</evidence>
<organism evidence="3 4">
    <name type="scientific">Spirodela intermedia</name>
    <name type="common">Intermediate duckweed</name>
    <dbReference type="NCBI Taxonomy" id="51605"/>
    <lineage>
        <taxon>Eukaryota</taxon>
        <taxon>Viridiplantae</taxon>
        <taxon>Streptophyta</taxon>
        <taxon>Embryophyta</taxon>
        <taxon>Tracheophyta</taxon>
        <taxon>Spermatophyta</taxon>
        <taxon>Magnoliopsida</taxon>
        <taxon>Liliopsida</taxon>
        <taxon>Araceae</taxon>
        <taxon>Lemnoideae</taxon>
        <taxon>Spirodela</taxon>
    </lineage>
</organism>